<comment type="caution">
    <text evidence="1">The sequence shown here is derived from an EMBL/GenBank/DDBJ whole genome shotgun (WGS) entry which is preliminary data.</text>
</comment>
<protein>
    <submittedName>
        <fullName evidence="1">Uncharacterized protein</fullName>
    </submittedName>
</protein>
<evidence type="ECO:0000313" key="2">
    <source>
        <dbReference type="Proteomes" id="UP001159363"/>
    </source>
</evidence>
<evidence type="ECO:0000313" key="1">
    <source>
        <dbReference type="EMBL" id="KAJ8891739.1"/>
    </source>
</evidence>
<gene>
    <name evidence="1" type="ORF">PR048_004274</name>
</gene>
<sequence>MACLCEKTFSYRGAAVAEQLVCSPPTKAIRVQSLAGPPRIFACGNRAGRGHWSAGPLGYLPFPTLIPPWSPHSPSSALKTSLLRAVQISSLTHFIIGYLRLCRVRFGKRRPNIFVASDVIFAGVCGLSTQDNRLFHLSIPKYSVPHPSRGWPVSSSVENCKICGVNDEKRALVWPLASRSSMSENRLFTSTLQIEISFITLPTDPCHCTEFKIPCEDLLLSDFTRIHLFQIGVSYLSIFYPIRNRRSLSRFRCPTEQANRVRFPVGSSRISACRDRAGRSRCSAGFLGNLLFSPHYHSGGAPYSPRFTPIGSQDLDIKIHALISPLHLRGYLNTGVKQLATLRAPATHASKMASLASNMLDHRSPISVQQQPTCQPVGKLQQHAHPANETQGSFPELHGDRGGVVVRLLVRHLGELGSIPGGVAPLIFSCAVPDGASGRRVFSGISRLPRPCIPALLPTHLASPSSALKTQISSLNRSPPKLRVAN</sequence>
<proteinExistence type="predicted"/>
<dbReference type="EMBL" id="JARBHB010000002">
    <property type="protein sequence ID" value="KAJ8891739.1"/>
    <property type="molecule type" value="Genomic_DNA"/>
</dbReference>
<reference evidence="1 2" key="1">
    <citation type="submission" date="2023-02" db="EMBL/GenBank/DDBJ databases">
        <title>LHISI_Scaffold_Assembly.</title>
        <authorList>
            <person name="Stuart O.P."/>
            <person name="Cleave R."/>
            <person name="Magrath M.J.L."/>
            <person name="Mikheyev A.S."/>
        </authorList>
    </citation>
    <scope>NUCLEOTIDE SEQUENCE [LARGE SCALE GENOMIC DNA]</scope>
    <source>
        <strain evidence="1">Daus_M_001</strain>
        <tissue evidence="1">Leg muscle</tissue>
    </source>
</reference>
<dbReference type="Proteomes" id="UP001159363">
    <property type="component" value="Chromosome 2"/>
</dbReference>
<organism evidence="1 2">
    <name type="scientific">Dryococelus australis</name>
    <dbReference type="NCBI Taxonomy" id="614101"/>
    <lineage>
        <taxon>Eukaryota</taxon>
        <taxon>Metazoa</taxon>
        <taxon>Ecdysozoa</taxon>
        <taxon>Arthropoda</taxon>
        <taxon>Hexapoda</taxon>
        <taxon>Insecta</taxon>
        <taxon>Pterygota</taxon>
        <taxon>Neoptera</taxon>
        <taxon>Polyneoptera</taxon>
        <taxon>Phasmatodea</taxon>
        <taxon>Verophasmatodea</taxon>
        <taxon>Anareolatae</taxon>
        <taxon>Phasmatidae</taxon>
        <taxon>Eurycanthinae</taxon>
        <taxon>Dryococelus</taxon>
    </lineage>
</organism>
<keyword evidence="2" id="KW-1185">Reference proteome</keyword>
<name>A0ABQ9I506_9NEOP</name>
<accession>A0ABQ9I506</accession>